<keyword evidence="7" id="KW-0472">Membrane</keyword>
<dbReference type="AlphaFoldDB" id="A0A1C2G4Q8"/>
<sequence>MRILYTYIARRLILSTGLVLSVFVGLFLFFDLVTTLDHIHHGGFSRLFMILLLGVPAKISMLFPMSALVGATLGLSSLAIDGELTAMRAAGVSVGRIAYAALRAALALGLVAALLGDFLGPKAASLARREQAQAAGLGAAVNAQGLWLKEGHSFVDIGEVLPDLSILRLTIYRFHHGRLAHELFAASGRYHNGRWRLRGVSETLFRRQRLIVKTSRRGYWHGIAPSLLSVFAVNPHALSLVDLFRYIRHLQRNQQATTHYQLVFWYKVLAPLTTAAMVLLAVPFVFRHGRHGGLGFRLFLAVVLGLIFYVVNRGFGDLTLLYHWPPLLGAAVPTLGLTLVCVGFLARAG</sequence>
<gene>
    <name evidence="9" type="primary">lptG</name>
    <name evidence="9" type="ORF">C4900_04005</name>
</gene>
<dbReference type="PANTHER" id="PTHR33529">
    <property type="entry name" value="SLR0882 PROTEIN-RELATED"/>
    <property type="match status" value="1"/>
</dbReference>
<keyword evidence="4" id="KW-1003">Cell membrane</keyword>
<evidence type="ECO:0000256" key="7">
    <source>
        <dbReference type="ARBA" id="ARBA00023136"/>
    </source>
</evidence>
<comment type="similarity">
    <text evidence="3">Belongs to the LptF/LptG family.</text>
</comment>
<dbReference type="STRING" id="163359.A9R16_06510"/>
<comment type="function">
    <text evidence="1">Part of the ABC transporter complex LptBFG involved in the translocation of lipopolysaccharide (LPS) from the inner membrane to the outer membrane.</text>
</comment>
<dbReference type="GO" id="GO:0043190">
    <property type="term" value="C:ATP-binding cassette (ABC) transporter complex"/>
    <property type="evidence" value="ECO:0007669"/>
    <property type="project" value="InterPro"/>
</dbReference>
<comment type="caution">
    <text evidence="9">The sequence shown here is derived from an EMBL/GenBank/DDBJ whole genome shotgun (WGS) entry which is preliminary data.</text>
</comment>
<keyword evidence="6" id="KW-1133">Transmembrane helix</keyword>
<evidence type="ECO:0000256" key="1">
    <source>
        <dbReference type="ARBA" id="ARBA00002265"/>
    </source>
</evidence>
<organism evidence="9 10">
    <name type="scientific">Acidiferrobacter thiooxydans</name>
    <dbReference type="NCBI Taxonomy" id="163359"/>
    <lineage>
        <taxon>Bacteria</taxon>
        <taxon>Pseudomonadati</taxon>
        <taxon>Pseudomonadota</taxon>
        <taxon>Gammaproteobacteria</taxon>
        <taxon>Acidiferrobacterales</taxon>
        <taxon>Acidiferrobacteraceae</taxon>
        <taxon>Acidiferrobacter</taxon>
    </lineage>
</organism>
<proteinExistence type="inferred from homology"/>
<dbReference type="Pfam" id="PF03739">
    <property type="entry name" value="LptF_LptG"/>
    <property type="match status" value="1"/>
</dbReference>
<keyword evidence="10" id="KW-1185">Reference proteome</keyword>
<evidence type="ECO:0000256" key="4">
    <source>
        <dbReference type="ARBA" id="ARBA00022475"/>
    </source>
</evidence>
<dbReference type="NCBIfam" id="TIGR04408">
    <property type="entry name" value="LptG_lptG"/>
    <property type="match status" value="1"/>
</dbReference>
<name>A0A1C2G4Q8_9GAMM</name>
<dbReference type="InterPro" id="IPR030923">
    <property type="entry name" value="LptG"/>
</dbReference>
<dbReference type="GO" id="GO:0055085">
    <property type="term" value="P:transmembrane transport"/>
    <property type="evidence" value="ECO:0007669"/>
    <property type="project" value="InterPro"/>
</dbReference>
<evidence type="ECO:0000313" key="9">
    <source>
        <dbReference type="EMBL" id="RCN58929.1"/>
    </source>
</evidence>
<comment type="subunit">
    <text evidence="8">Component of the lipopolysaccharide transport and assembly complex. The LptBFG transporter is composed of two ATP-binding proteins (LptB) and two transmembrane proteins (LptF and LptG).</text>
</comment>
<evidence type="ECO:0000256" key="8">
    <source>
        <dbReference type="ARBA" id="ARBA00026081"/>
    </source>
</evidence>
<dbReference type="Proteomes" id="UP000253250">
    <property type="component" value="Unassembled WGS sequence"/>
</dbReference>
<dbReference type="PANTHER" id="PTHR33529:SF2">
    <property type="entry name" value="LIPOPOLYSACCHARIDE EXPORT SYSTEM PERMEASE PROTEIN LPTG"/>
    <property type="match status" value="1"/>
</dbReference>
<evidence type="ECO:0000256" key="2">
    <source>
        <dbReference type="ARBA" id="ARBA00004651"/>
    </source>
</evidence>
<evidence type="ECO:0000256" key="5">
    <source>
        <dbReference type="ARBA" id="ARBA00022692"/>
    </source>
</evidence>
<evidence type="ECO:0000313" key="10">
    <source>
        <dbReference type="Proteomes" id="UP000253250"/>
    </source>
</evidence>
<comment type="subcellular location">
    <subcellularLocation>
        <location evidence="2">Cell membrane</location>
        <topology evidence="2">Multi-pass membrane protein</topology>
    </subcellularLocation>
</comment>
<dbReference type="GO" id="GO:0015920">
    <property type="term" value="P:lipopolysaccharide transport"/>
    <property type="evidence" value="ECO:0007669"/>
    <property type="project" value="TreeGrafter"/>
</dbReference>
<evidence type="ECO:0000256" key="6">
    <source>
        <dbReference type="ARBA" id="ARBA00022989"/>
    </source>
</evidence>
<evidence type="ECO:0000256" key="3">
    <source>
        <dbReference type="ARBA" id="ARBA00007725"/>
    </source>
</evidence>
<keyword evidence="5" id="KW-0812">Transmembrane</keyword>
<accession>A0A1C2G4Q8</accession>
<dbReference type="InterPro" id="IPR005495">
    <property type="entry name" value="LptG/LptF_permease"/>
</dbReference>
<protein>
    <submittedName>
        <fullName evidence="9">LPS export ABC transporter permease LptG</fullName>
    </submittedName>
</protein>
<reference evidence="9 10" key="1">
    <citation type="submission" date="2018-02" db="EMBL/GenBank/DDBJ databases">
        <title>Insights into the biology of acidophilic members of the Acidiferrobacteraceae family derived from comparative genomic analyses.</title>
        <authorList>
            <person name="Issotta F."/>
            <person name="Thyssen C."/>
            <person name="Mena C."/>
            <person name="Moya A."/>
            <person name="Bellenberg S."/>
            <person name="Sproer C."/>
            <person name="Covarrubias P.C."/>
            <person name="Sand W."/>
            <person name="Quatrini R."/>
            <person name="Vera M."/>
        </authorList>
    </citation>
    <scope>NUCLEOTIDE SEQUENCE [LARGE SCALE GENOMIC DNA]</scope>
    <source>
        <strain evidence="10">m-1</strain>
    </source>
</reference>
<dbReference type="EMBL" id="PSYR01000001">
    <property type="protein sequence ID" value="RCN58929.1"/>
    <property type="molecule type" value="Genomic_DNA"/>
</dbReference>